<evidence type="ECO:0000256" key="1">
    <source>
        <dbReference type="SAM" id="Phobius"/>
    </source>
</evidence>
<feature type="transmembrane region" description="Helical" evidence="1">
    <location>
        <begin position="39"/>
        <end position="72"/>
    </location>
</feature>
<protein>
    <submittedName>
        <fullName evidence="2">Uncharacterized protein</fullName>
    </submittedName>
</protein>
<accession>A0A6A6I542</accession>
<evidence type="ECO:0000313" key="3">
    <source>
        <dbReference type="Proteomes" id="UP000800094"/>
    </source>
</evidence>
<proteinExistence type="predicted"/>
<dbReference type="EMBL" id="ML987201">
    <property type="protein sequence ID" value="KAF2245158.1"/>
    <property type="molecule type" value="Genomic_DNA"/>
</dbReference>
<sequence length="95" mass="10546">MLMDLALTLDDLTVRSLSVVGASVFMAFTYATLPATLGWGTWFLLSVWTLIFYVSSWGFAGVVAFTSGLAYLMGAWLSKGRKVQIMIRPTRRRST</sequence>
<dbReference type="Proteomes" id="UP000800094">
    <property type="component" value="Unassembled WGS sequence"/>
</dbReference>
<name>A0A6A6I542_9PLEO</name>
<dbReference type="GeneID" id="54589661"/>
<keyword evidence="1" id="KW-0812">Transmembrane</keyword>
<evidence type="ECO:0000313" key="2">
    <source>
        <dbReference type="EMBL" id="KAF2245158.1"/>
    </source>
</evidence>
<dbReference type="AlphaFoldDB" id="A0A6A6I542"/>
<dbReference type="RefSeq" id="XP_033680162.1">
    <property type="nucleotide sequence ID" value="XM_033836331.1"/>
</dbReference>
<gene>
    <name evidence="2" type="ORF">BU26DRAFT_77734</name>
</gene>
<keyword evidence="3" id="KW-1185">Reference proteome</keyword>
<keyword evidence="1" id="KW-0472">Membrane</keyword>
<feature type="transmembrane region" description="Helical" evidence="1">
    <location>
        <begin position="12"/>
        <end position="33"/>
    </location>
</feature>
<keyword evidence="1" id="KW-1133">Transmembrane helix</keyword>
<reference evidence="2" key="1">
    <citation type="journal article" date="2020" name="Stud. Mycol.">
        <title>101 Dothideomycetes genomes: a test case for predicting lifestyles and emergence of pathogens.</title>
        <authorList>
            <person name="Haridas S."/>
            <person name="Albert R."/>
            <person name="Binder M."/>
            <person name="Bloem J."/>
            <person name="Labutti K."/>
            <person name="Salamov A."/>
            <person name="Andreopoulos B."/>
            <person name="Baker S."/>
            <person name="Barry K."/>
            <person name="Bills G."/>
            <person name="Bluhm B."/>
            <person name="Cannon C."/>
            <person name="Castanera R."/>
            <person name="Culley D."/>
            <person name="Daum C."/>
            <person name="Ezra D."/>
            <person name="Gonzalez J."/>
            <person name="Henrissat B."/>
            <person name="Kuo A."/>
            <person name="Liang C."/>
            <person name="Lipzen A."/>
            <person name="Lutzoni F."/>
            <person name="Magnuson J."/>
            <person name="Mondo S."/>
            <person name="Nolan M."/>
            <person name="Ohm R."/>
            <person name="Pangilinan J."/>
            <person name="Park H.-J."/>
            <person name="Ramirez L."/>
            <person name="Alfaro M."/>
            <person name="Sun H."/>
            <person name="Tritt A."/>
            <person name="Yoshinaga Y."/>
            <person name="Zwiers L.-H."/>
            <person name="Turgeon B."/>
            <person name="Goodwin S."/>
            <person name="Spatafora J."/>
            <person name="Crous P."/>
            <person name="Grigoriev I."/>
        </authorList>
    </citation>
    <scope>NUCLEOTIDE SEQUENCE</scope>
    <source>
        <strain evidence="2">CBS 122368</strain>
    </source>
</reference>
<organism evidence="2 3">
    <name type="scientific">Trematosphaeria pertusa</name>
    <dbReference type="NCBI Taxonomy" id="390896"/>
    <lineage>
        <taxon>Eukaryota</taxon>
        <taxon>Fungi</taxon>
        <taxon>Dikarya</taxon>
        <taxon>Ascomycota</taxon>
        <taxon>Pezizomycotina</taxon>
        <taxon>Dothideomycetes</taxon>
        <taxon>Pleosporomycetidae</taxon>
        <taxon>Pleosporales</taxon>
        <taxon>Massarineae</taxon>
        <taxon>Trematosphaeriaceae</taxon>
        <taxon>Trematosphaeria</taxon>
    </lineage>
</organism>